<keyword evidence="2" id="KW-1185">Reference proteome</keyword>
<proteinExistence type="predicted"/>
<reference evidence="1 2" key="1">
    <citation type="submission" date="2021-06" db="EMBL/GenBank/DDBJ databases">
        <title>Caerostris extrusa draft genome.</title>
        <authorList>
            <person name="Kono N."/>
            <person name="Arakawa K."/>
        </authorList>
    </citation>
    <scope>NUCLEOTIDE SEQUENCE [LARGE SCALE GENOMIC DNA]</scope>
</reference>
<comment type="caution">
    <text evidence="1">The sequence shown here is derived from an EMBL/GenBank/DDBJ whole genome shotgun (WGS) entry which is preliminary data.</text>
</comment>
<evidence type="ECO:0000313" key="1">
    <source>
        <dbReference type="EMBL" id="GIY29523.1"/>
    </source>
</evidence>
<organism evidence="1 2">
    <name type="scientific">Caerostris extrusa</name>
    <name type="common">Bark spider</name>
    <name type="synonym">Caerostris bankana</name>
    <dbReference type="NCBI Taxonomy" id="172846"/>
    <lineage>
        <taxon>Eukaryota</taxon>
        <taxon>Metazoa</taxon>
        <taxon>Ecdysozoa</taxon>
        <taxon>Arthropoda</taxon>
        <taxon>Chelicerata</taxon>
        <taxon>Arachnida</taxon>
        <taxon>Araneae</taxon>
        <taxon>Araneomorphae</taxon>
        <taxon>Entelegynae</taxon>
        <taxon>Araneoidea</taxon>
        <taxon>Araneidae</taxon>
        <taxon>Caerostris</taxon>
    </lineage>
</organism>
<dbReference type="Proteomes" id="UP001054945">
    <property type="component" value="Unassembled WGS sequence"/>
</dbReference>
<sequence length="99" mass="10853">MSLENQNTNKRSSASFHVFSSTTSNARHSGNLWMWFLAEPKTTQSGLLRGFFHSICGGARFLGDGLADPNLKRNDIAENDVTCLPYGPAPHQTLMGGIR</sequence>
<dbReference type="AlphaFoldDB" id="A0AAV4SCA6"/>
<gene>
    <name evidence="1" type="ORF">CEXT_687961</name>
</gene>
<evidence type="ECO:0000313" key="2">
    <source>
        <dbReference type="Proteomes" id="UP001054945"/>
    </source>
</evidence>
<dbReference type="EMBL" id="BPLR01009086">
    <property type="protein sequence ID" value="GIY29523.1"/>
    <property type="molecule type" value="Genomic_DNA"/>
</dbReference>
<protein>
    <submittedName>
        <fullName evidence="1">Uncharacterized protein</fullName>
    </submittedName>
</protein>
<accession>A0AAV4SCA6</accession>
<name>A0AAV4SCA6_CAEEX</name>